<evidence type="ECO:0000313" key="2">
    <source>
        <dbReference type="EMBL" id="CAD7666970.1"/>
    </source>
</evidence>
<dbReference type="GO" id="GO:0030863">
    <property type="term" value="C:cortical cytoskeleton"/>
    <property type="evidence" value="ECO:0007669"/>
    <property type="project" value="TreeGrafter"/>
</dbReference>
<reference evidence="2" key="1">
    <citation type="submission" date="2020-12" db="EMBL/GenBank/DDBJ databases">
        <authorList>
            <consortium name="Molecular Ecology Group"/>
        </authorList>
    </citation>
    <scope>NUCLEOTIDE SEQUENCE</scope>
    <source>
        <strain evidence="2">TBG_1078</strain>
    </source>
</reference>
<dbReference type="EMBL" id="CAJHUB010000648">
    <property type="protein sequence ID" value="CAD7666970.1"/>
    <property type="molecule type" value="Genomic_DNA"/>
</dbReference>
<organism evidence="2 3">
    <name type="scientific">Nyctereutes procyonoides</name>
    <name type="common">Raccoon dog</name>
    <name type="synonym">Canis procyonoides</name>
    <dbReference type="NCBI Taxonomy" id="34880"/>
    <lineage>
        <taxon>Eukaryota</taxon>
        <taxon>Metazoa</taxon>
        <taxon>Chordata</taxon>
        <taxon>Craniata</taxon>
        <taxon>Vertebrata</taxon>
        <taxon>Euteleostomi</taxon>
        <taxon>Mammalia</taxon>
        <taxon>Eutheria</taxon>
        <taxon>Laurasiatheria</taxon>
        <taxon>Carnivora</taxon>
        <taxon>Caniformia</taxon>
        <taxon>Canidae</taxon>
        <taxon>Nyctereutes</taxon>
    </lineage>
</organism>
<keyword evidence="1" id="KW-1133">Transmembrane helix</keyword>
<protein>
    <submittedName>
        <fullName evidence="2">(raccoon dog) hypothetical protein</fullName>
    </submittedName>
</protein>
<proteinExistence type="predicted"/>
<feature type="transmembrane region" description="Helical" evidence="1">
    <location>
        <begin position="36"/>
        <end position="59"/>
    </location>
</feature>
<keyword evidence="3" id="KW-1185">Reference proteome</keyword>
<evidence type="ECO:0000313" key="3">
    <source>
        <dbReference type="Proteomes" id="UP000645828"/>
    </source>
</evidence>
<sequence length="76" mass="8551">MATLEAWIQPPQELRGSGGYPYDHCFKFSVGVGEGVVGMILAVYLLQICLLFIILHCLYWHKGTYHTMEAKGTEFA</sequence>
<name>A0A811XSK3_NYCPR</name>
<comment type="caution">
    <text evidence="2">The sequence shown here is derived from an EMBL/GenBank/DDBJ whole genome shotgun (WGS) entry which is preliminary data.</text>
</comment>
<evidence type="ECO:0000256" key="1">
    <source>
        <dbReference type="SAM" id="Phobius"/>
    </source>
</evidence>
<dbReference type="Proteomes" id="UP000645828">
    <property type="component" value="Unassembled WGS sequence"/>
</dbReference>
<dbReference type="PANTHER" id="PTHR47614:SF2">
    <property type="entry name" value="GLYCOPHORIN-C"/>
    <property type="match status" value="1"/>
</dbReference>
<keyword evidence="1" id="KW-0812">Transmembrane</keyword>
<keyword evidence="1" id="KW-0472">Membrane</keyword>
<accession>A0A811XSK3</accession>
<dbReference type="AlphaFoldDB" id="A0A811XSK3"/>
<dbReference type="GO" id="GO:0016020">
    <property type="term" value="C:membrane"/>
    <property type="evidence" value="ECO:0007669"/>
    <property type="project" value="TreeGrafter"/>
</dbReference>
<dbReference type="InterPro" id="IPR042192">
    <property type="entry name" value="Glycophorin-C"/>
</dbReference>
<dbReference type="PANTHER" id="PTHR47614">
    <property type="entry name" value="GLYCOPHORIN-C"/>
    <property type="match status" value="1"/>
</dbReference>
<gene>
    <name evidence="2" type="ORF">NYPRO_LOCUS351</name>
</gene>